<dbReference type="SUPFAM" id="SSF56112">
    <property type="entry name" value="Protein kinase-like (PK-like)"/>
    <property type="match status" value="1"/>
</dbReference>
<feature type="region of interest" description="Disordered" evidence="7">
    <location>
        <begin position="503"/>
        <end position="600"/>
    </location>
</feature>
<comment type="caution">
    <text evidence="10">The sequence shown here is derived from an EMBL/GenBank/DDBJ whole genome shotgun (WGS) entry which is preliminary data.</text>
</comment>
<dbReference type="RefSeq" id="WP_184783088.1">
    <property type="nucleotide sequence ID" value="NZ_JACHMG010000001.1"/>
</dbReference>
<dbReference type="Pfam" id="PF00069">
    <property type="entry name" value="Pkinase"/>
    <property type="match status" value="1"/>
</dbReference>
<evidence type="ECO:0000256" key="8">
    <source>
        <dbReference type="SAM" id="Phobius"/>
    </source>
</evidence>
<dbReference type="InterPro" id="IPR011009">
    <property type="entry name" value="Kinase-like_dom_sf"/>
</dbReference>
<evidence type="ECO:0000256" key="2">
    <source>
        <dbReference type="ARBA" id="ARBA00022527"/>
    </source>
</evidence>
<dbReference type="PANTHER" id="PTHR43289:SF6">
    <property type="entry name" value="SERINE_THREONINE-PROTEIN KINASE NEKL-3"/>
    <property type="match status" value="1"/>
</dbReference>
<keyword evidence="8" id="KW-0472">Membrane</keyword>
<proteinExistence type="predicted"/>
<evidence type="ECO:0000256" key="3">
    <source>
        <dbReference type="ARBA" id="ARBA00022679"/>
    </source>
</evidence>
<evidence type="ECO:0000256" key="7">
    <source>
        <dbReference type="SAM" id="MobiDB-lite"/>
    </source>
</evidence>
<keyword evidence="3" id="KW-0808">Transferase</keyword>
<evidence type="ECO:0000313" key="10">
    <source>
        <dbReference type="EMBL" id="MBB4688392.1"/>
    </source>
</evidence>
<keyword evidence="8" id="KW-1133">Transmembrane helix</keyword>
<protein>
    <recommendedName>
        <fullName evidence="1">non-specific serine/threonine protein kinase</fullName>
        <ecNumber evidence="1">2.7.11.1</ecNumber>
    </recommendedName>
</protein>
<dbReference type="EMBL" id="JACHMG010000001">
    <property type="protein sequence ID" value="MBB4688392.1"/>
    <property type="molecule type" value="Genomic_DNA"/>
</dbReference>
<dbReference type="GO" id="GO:0004674">
    <property type="term" value="F:protein serine/threonine kinase activity"/>
    <property type="evidence" value="ECO:0007669"/>
    <property type="project" value="UniProtKB-KW"/>
</dbReference>
<name>A0A840J4P1_9PSEU</name>
<feature type="compositionally biased region" description="Low complexity" evidence="7">
    <location>
        <begin position="409"/>
        <end position="424"/>
    </location>
</feature>
<evidence type="ECO:0000313" key="11">
    <source>
        <dbReference type="Proteomes" id="UP000581769"/>
    </source>
</evidence>
<gene>
    <name evidence="10" type="ORF">BJY18_005877</name>
</gene>
<dbReference type="InterPro" id="IPR000719">
    <property type="entry name" value="Prot_kinase_dom"/>
</dbReference>
<accession>A0A840J4P1</accession>
<feature type="domain" description="Protein kinase" evidence="9">
    <location>
        <begin position="4"/>
        <end position="254"/>
    </location>
</feature>
<sequence>MASSSGWTPLGSGPVATVYSGLHRGLPVALKVFPSRFDRSTLSTVDKQRGRLREVGSVLPVHGIDRLPDGRHALRMELCPQSLAALLSRVGRLGPMDTVVLGHAVATALAGAHAAGVVHGGVKPSNVLFRSSGQPVLADFGIALRQAFPRDPVESLEYLAPETLRTQTLDERSDLYGLGALLHVVLTGRHPLPSHLGEPVGERVLRLLRTPVPAIHEPGVPVELSTVVGRLLAPDPAHRPADAAWVAARLGEMIARLSSAMSAPGSAGAGLPVGPGPIGLAGPGAMGPAGPGLAGPGAVPPGPMDSVSVGPGSVFGGASSSDSEAPGMASPETGLGSGAAEAASGGSGSVGTASAGAGPAESVSRVPASAESVSAGGSQQESGAPVSLPPGSVAAASESPGHVDPVPPASGAVGAVPPALAEPASPDVRPVPGDSQAAAEEAAFDDFGDLSAADDFTELGAADDFAALAAEEGVPELGAEGDFAEVSPAAALPASAVAELPAGPRGPGYAGPQPASGAWGGAGHPGNSAGHGAPEGAGASEDSPAWDAVKYPGTPASQAPEGQFPGAPRSGAAGSEVPGPDGAAAEPGTQRVPQETRGGRRVRPDFVVGGIVLVAVVGVGLAMVLSGGSDDLTTTARTPPPAPSSAAASPAVDVRLEQPADHGKQVTLTWTSSSDTVDYAVIVAPEGEPNRAVLAQRQHSLTVPVDPLRRYCFEVQATDSQAVYHSEPQAIRGATCHR</sequence>
<organism evidence="10 11">
    <name type="scientific">Amycolatopsis jiangsuensis</name>
    <dbReference type="NCBI Taxonomy" id="1181879"/>
    <lineage>
        <taxon>Bacteria</taxon>
        <taxon>Bacillati</taxon>
        <taxon>Actinomycetota</taxon>
        <taxon>Actinomycetes</taxon>
        <taxon>Pseudonocardiales</taxon>
        <taxon>Pseudonocardiaceae</taxon>
        <taxon>Amycolatopsis</taxon>
    </lineage>
</organism>
<reference evidence="10 11" key="1">
    <citation type="submission" date="2020-08" db="EMBL/GenBank/DDBJ databases">
        <title>Sequencing the genomes of 1000 actinobacteria strains.</title>
        <authorList>
            <person name="Klenk H.-P."/>
        </authorList>
    </citation>
    <scope>NUCLEOTIDE SEQUENCE [LARGE SCALE GENOMIC DNA]</scope>
    <source>
        <strain evidence="10 11">DSM 45859</strain>
    </source>
</reference>
<keyword evidence="8" id="KW-0812">Transmembrane</keyword>
<evidence type="ECO:0000256" key="5">
    <source>
        <dbReference type="ARBA" id="ARBA00022777"/>
    </source>
</evidence>
<dbReference type="PROSITE" id="PS50011">
    <property type="entry name" value="PROTEIN_KINASE_DOM"/>
    <property type="match status" value="1"/>
</dbReference>
<dbReference type="Gene3D" id="1.10.510.10">
    <property type="entry name" value="Transferase(Phosphotransferase) domain 1"/>
    <property type="match status" value="1"/>
</dbReference>
<evidence type="ECO:0000256" key="4">
    <source>
        <dbReference type="ARBA" id="ARBA00022741"/>
    </source>
</evidence>
<dbReference type="PANTHER" id="PTHR43289">
    <property type="entry name" value="MITOGEN-ACTIVATED PROTEIN KINASE KINASE KINASE 20-RELATED"/>
    <property type="match status" value="1"/>
</dbReference>
<keyword evidence="4" id="KW-0547">Nucleotide-binding</keyword>
<feature type="region of interest" description="Disordered" evidence="7">
    <location>
        <begin position="292"/>
        <end position="436"/>
    </location>
</feature>
<keyword evidence="6" id="KW-0067">ATP-binding</keyword>
<dbReference type="GO" id="GO:0005524">
    <property type="term" value="F:ATP binding"/>
    <property type="evidence" value="ECO:0007669"/>
    <property type="project" value="UniProtKB-KW"/>
</dbReference>
<dbReference type="SMART" id="SM00220">
    <property type="entry name" value="S_TKc"/>
    <property type="match status" value="1"/>
</dbReference>
<dbReference type="EC" id="2.7.11.1" evidence="1"/>
<evidence type="ECO:0000256" key="6">
    <source>
        <dbReference type="ARBA" id="ARBA00022840"/>
    </source>
</evidence>
<evidence type="ECO:0000259" key="9">
    <source>
        <dbReference type="PROSITE" id="PS50011"/>
    </source>
</evidence>
<dbReference type="AlphaFoldDB" id="A0A840J4P1"/>
<feature type="compositionally biased region" description="Low complexity" evidence="7">
    <location>
        <begin position="306"/>
        <end position="321"/>
    </location>
</feature>
<keyword evidence="2" id="KW-0723">Serine/threonine-protein kinase</keyword>
<feature type="compositionally biased region" description="Low complexity" evidence="7">
    <location>
        <begin position="338"/>
        <end position="360"/>
    </location>
</feature>
<keyword evidence="11" id="KW-1185">Reference proteome</keyword>
<evidence type="ECO:0000256" key="1">
    <source>
        <dbReference type="ARBA" id="ARBA00012513"/>
    </source>
</evidence>
<feature type="transmembrane region" description="Helical" evidence="8">
    <location>
        <begin position="606"/>
        <end position="625"/>
    </location>
</feature>
<dbReference type="Proteomes" id="UP000581769">
    <property type="component" value="Unassembled WGS sequence"/>
</dbReference>
<feature type="compositionally biased region" description="Polar residues" evidence="7">
    <location>
        <begin position="371"/>
        <end position="382"/>
    </location>
</feature>
<keyword evidence="5" id="KW-0418">Kinase</keyword>